<evidence type="ECO:0000313" key="1">
    <source>
        <dbReference type="EMBL" id="GAH26887.1"/>
    </source>
</evidence>
<organism evidence="1">
    <name type="scientific">marine sediment metagenome</name>
    <dbReference type="NCBI Taxonomy" id="412755"/>
    <lineage>
        <taxon>unclassified sequences</taxon>
        <taxon>metagenomes</taxon>
        <taxon>ecological metagenomes</taxon>
    </lineage>
</organism>
<name>X1E2V1_9ZZZZ</name>
<dbReference type="EMBL" id="BARU01005111">
    <property type="protein sequence ID" value="GAH26887.1"/>
    <property type="molecule type" value="Genomic_DNA"/>
</dbReference>
<sequence>MRTEIYYFSGTGNTFHVARELQKRIIDSKLIPIVSLLKQEIIEIHGETWVLFSLFMV</sequence>
<comment type="caution">
    <text evidence="1">The sequence shown here is derived from an EMBL/GenBank/DDBJ whole genome shotgun (WGS) entry which is preliminary data.</text>
</comment>
<proteinExistence type="predicted"/>
<protein>
    <recommendedName>
        <fullName evidence="2">Flavodoxin-like domain-containing protein</fullName>
    </recommendedName>
</protein>
<dbReference type="AlphaFoldDB" id="X1E2V1"/>
<evidence type="ECO:0008006" key="2">
    <source>
        <dbReference type="Google" id="ProtNLM"/>
    </source>
</evidence>
<dbReference type="InterPro" id="IPR029039">
    <property type="entry name" value="Flavoprotein-like_sf"/>
</dbReference>
<reference evidence="1" key="1">
    <citation type="journal article" date="2014" name="Front. Microbiol.">
        <title>High frequency of phylogenetically diverse reductive dehalogenase-homologous genes in deep subseafloor sedimentary metagenomes.</title>
        <authorList>
            <person name="Kawai M."/>
            <person name="Futagami T."/>
            <person name="Toyoda A."/>
            <person name="Takaki Y."/>
            <person name="Nishi S."/>
            <person name="Hori S."/>
            <person name="Arai W."/>
            <person name="Tsubouchi T."/>
            <person name="Morono Y."/>
            <person name="Uchiyama I."/>
            <person name="Ito T."/>
            <person name="Fujiyama A."/>
            <person name="Inagaki F."/>
            <person name="Takami H."/>
        </authorList>
    </citation>
    <scope>NUCLEOTIDE SEQUENCE</scope>
    <source>
        <strain evidence="1">Expedition CK06-06</strain>
    </source>
</reference>
<dbReference type="SUPFAM" id="SSF52218">
    <property type="entry name" value="Flavoproteins"/>
    <property type="match status" value="1"/>
</dbReference>
<accession>X1E2V1</accession>
<gene>
    <name evidence="1" type="ORF">S03H2_09849</name>
</gene>